<dbReference type="Proteomes" id="UP001327560">
    <property type="component" value="Chromosome 4"/>
</dbReference>
<accession>A0AAQ3KBF3</accession>
<dbReference type="PANTHER" id="PTHR46168:SF1">
    <property type="entry name" value="ARMADILLO REPEAT ONLY 4"/>
    <property type="match status" value="1"/>
</dbReference>
<evidence type="ECO:0000313" key="3">
    <source>
        <dbReference type="Proteomes" id="UP001327560"/>
    </source>
</evidence>
<dbReference type="SUPFAM" id="SSF48371">
    <property type="entry name" value="ARM repeat"/>
    <property type="match status" value="1"/>
</dbReference>
<evidence type="ECO:0000256" key="1">
    <source>
        <dbReference type="PROSITE-ProRule" id="PRU00259"/>
    </source>
</evidence>
<name>A0AAQ3KBF3_9LILI</name>
<dbReference type="EMBL" id="CP136893">
    <property type="protein sequence ID" value="WOL04834.1"/>
    <property type="molecule type" value="Genomic_DNA"/>
</dbReference>
<dbReference type="AlphaFoldDB" id="A0AAQ3KBF3"/>
<gene>
    <name evidence="2" type="ORF">Cni_G13556</name>
</gene>
<evidence type="ECO:0008006" key="4">
    <source>
        <dbReference type="Google" id="ProtNLM"/>
    </source>
</evidence>
<protein>
    <recommendedName>
        <fullName evidence="4">ARM repeat superfamily protein</fullName>
    </recommendedName>
</protein>
<evidence type="ECO:0000313" key="2">
    <source>
        <dbReference type="EMBL" id="WOL04834.1"/>
    </source>
</evidence>
<dbReference type="SMART" id="SM00185">
    <property type="entry name" value="ARM"/>
    <property type="match status" value="1"/>
</dbReference>
<dbReference type="PROSITE" id="PS50176">
    <property type="entry name" value="ARM_REPEAT"/>
    <property type="match status" value="1"/>
</dbReference>
<dbReference type="InterPro" id="IPR000225">
    <property type="entry name" value="Armadillo"/>
</dbReference>
<organism evidence="2 3">
    <name type="scientific">Canna indica</name>
    <name type="common">Indian-shot</name>
    <dbReference type="NCBI Taxonomy" id="4628"/>
    <lineage>
        <taxon>Eukaryota</taxon>
        <taxon>Viridiplantae</taxon>
        <taxon>Streptophyta</taxon>
        <taxon>Embryophyta</taxon>
        <taxon>Tracheophyta</taxon>
        <taxon>Spermatophyta</taxon>
        <taxon>Magnoliopsida</taxon>
        <taxon>Liliopsida</taxon>
        <taxon>Zingiberales</taxon>
        <taxon>Cannaceae</taxon>
        <taxon>Canna</taxon>
    </lineage>
</organism>
<dbReference type="Gene3D" id="1.25.10.10">
    <property type="entry name" value="Leucine-rich Repeat Variant"/>
    <property type="match status" value="1"/>
</dbReference>
<dbReference type="PANTHER" id="PTHR46168">
    <property type="entry name" value="ARMADILLO REPEAT ONLY 4"/>
    <property type="match status" value="1"/>
</dbReference>
<sequence length="213" mass="22799">MFLLFTASSSPPLTLSTAPSPSPAAVIADDGVCYLTPLRSSDSLSHLLSPWLWNSTAFSPSLMRPSLTFGACSPSTLAKTTEPPQAALASRRYPPSIMFCGMYGPASWPSRWARELPTAHEMGPRASDHAEATWSLANLALDDHRNRWVIVDEGGVPQLLALLKHRDDEASQSAAAAALANLNFDRELISAVTDALAIPAIVQTISKSTSTRL</sequence>
<feature type="repeat" description="ARM" evidence="1">
    <location>
        <begin position="154"/>
        <end position="187"/>
    </location>
</feature>
<reference evidence="2 3" key="1">
    <citation type="submission" date="2023-10" db="EMBL/GenBank/DDBJ databases">
        <title>Chromosome-scale genome assembly provides insights into flower coloration mechanisms of Canna indica.</title>
        <authorList>
            <person name="Li C."/>
        </authorList>
    </citation>
    <scope>NUCLEOTIDE SEQUENCE [LARGE SCALE GENOMIC DNA]</scope>
    <source>
        <tissue evidence="2">Flower</tissue>
    </source>
</reference>
<dbReference type="InterPro" id="IPR016024">
    <property type="entry name" value="ARM-type_fold"/>
</dbReference>
<keyword evidence="3" id="KW-1185">Reference proteome</keyword>
<dbReference type="Pfam" id="PF00514">
    <property type="entry name" value="Arm"/>
    <property type="match status" value="1"/>
</dbReference>
<proteinExistence type="predicted"/>
<dbReference type="InterPro" id="IPR011989">
    <property type="entry name" value="ARM-like"/>
</dbReference>